<proteinExistence type="predicted"/>
<name>A0A9Q1ET02_SYNKA</name>
<evidence type="ECO:0000256" key="1">
    <source>
        <dbReference type="SAM" id="MobiDB-lite"/>
    </source>
</evidence>
<dbReference type="EMBL" id="JAINUF010000013">
    <property type="protein sequence ID" value="KAJ8344498.1"/>
    <property type="molecule type" value="Genomic_DNA"/>
</dbReference>
<sequence>MVVVVCSFSWTEWTVTPFGFLSVIVLPGPSVMKRCCVCTHHKSLSSMWPQMRHWLKTRSRLRETSRSSLQRPGSGYSECRAQRLTSGPAPRTRDLALRVPPTVCRTAREDAEFHLPSVC</sequence>
<protein>
    <submittedName>
        <fullName evidence="2">Uncharacterized protein</fullName>
    </submittedName>
</protein>
<organism evidence="2 3">
    <name type="scientific">Synaphobranchus kaupii</name>
    <name type="common">Kaup's arrowtooth eel</name>
    <dbReference type="NCBI Taxonomy" id="118154"/>
    <lineage>
        <taxon>Eukaryota</taxon>
        <taxon>Metazoa</taxon>
        <taxon>Chordata</taxon>
        <taxon>Craniata</taxon>
        <taxon>Vertebrata</taxon>
        <taxon>Euteleostomi</taxon>
        <taxon>Actinopterygii</taxon>
        <taxon>Neopterygii</taxon>
        <taxon>Teleostei</taxon>
        <taxon>Anguilliformes</taxon>
        <taxon>Synaphobranchidae</taxon>
        <taxon>Synaphobranchus</taxon>
    </lineage>
</organism>
<reference evidence="2" key="1">
    <citation type="journal article" date="2023" name="Science">
        <title>Genome structures resolve the early diversification of teleost fishes.</title>
        <authorList>
            <person name="Parey E."/>
            <person name="Louis A."/>
            <person name="Montfort J."/>
            <person name="Bouchez O."/>
            <person name="Roques C."/>
            <person name="Iampietro C."/>
            <person name="Lluch J."/>
            <person name="Castinel A."/>
            <person name="Donnadieu C."/>
            <person name="Desvignes T."/>
            <person name="Floi Bucao C."/>
            <person name="Jouanno E."/>
            <person name="Wen M."/>
            <person name="Mejri S."/>
            <person name="Dirks R."/>
            <person name="Jansen H."/>
            <person name="Henkel C."/>
            <person name="Chen W.J."/>
            <person name="Zahm M."/>
            <person name="Cabau C."/>
            <person name="Klopp C."/>
            <person name="Thompson A.W."/>
            <person name="Robinson-Rechavi M."/>
            <person name="Braasch I."/>
            <person name="Lecointre G."/>
            <person name="Bobe J."/>
            <person name="Postlethwait J.H."/>
            <person name="Berthelot C."/>
            <person name="Roest Crollius H."/>
            <person name="Guiguen Y."/>
        </authorList>
    </citation>
    <scope>NUCLEOTIDE SEQUENCE</scope>
    <source>
        <strain evidence="2">WJC10195</strain>
    </source>
</reference>
<feature type="region of interest" description="Disordered" evidence="1">
    <location>
        <begin position="59"/>
        <end position="93"/>
    </location>
</feature>
<dbReference type="AlphaFoldDB" id="A0A9Q1ET02"/>
<comment type="caution">
    <text evidence="2">The sequence shown here is derived from an EMBL/GenBank/DDBJ whole genome shotgun (WGS) entry which is preliminary data.</text>
</comment>
<evidence type="ECO:0000313" key="3">
    <source>
        <dbReference type="Proteomes" id="UP001152622"/>
    </source>
</evidence>
<evidence type="ECO:0000313" key="2">
    <source>
        <dbReference type="EMBL" id="KAJ8344498.1"/>
    </source>
</evidence>
<keyword evidence="3" id="KW-1185">Reference proteome</keyword>
<dbReference type="Proteomes" id="UP001152622">
    <property type="component" value="Chromosome 13"/>
</dbReference>
<accession>A0A9Q1ET02</accession>
<gene>
    <name evidence="2" type="ORF">SKAU_G00318270</name>
</gene>